<name>A0A0B9A730_9SPHN</name>
<protein>
    <recommendedName>
        <fullName evidence="3">Lipoprotein</fullName>
    </recommendedName>
</protein>
<reference evidence="1 2" key="1">
    <citation type="submission" date="2014-10" db="EMBL/GenBank/DDBJ databases">
        <title>Draft genome sequence of Novosphingobium subterraneum DSM 12447.</title>
        <authorList>
            <person name="Gan H.M."/>
            <person name="Gan H.Y."/>
            <person name="Savka M.A."/>
        </authorList>
    </citation>
    <scope>NUCLEOTIDE SEQUENCE [LARGE SCALE GENOMIC DNA]</scope>
    <source>
        <strain evidence="1 2">DSM 12447</strain>
    </source>
</reference>
<proteinExistence type="predicted"/>
<organism evidence="1 2">
    <name type="scientific">Novosphingobium subterraneum</name>
    <dbReference type="NCBI Taxonomy" id="48936"/>
    <lineage>
        <taxon>Bacteria</taxon>
        <taxon>Pseudomonadati</taxon>
        <taxon>Pseudomonadota</taxon>
        <taxon>Alphaproteobacteria</taxon>
        <taxon>Sphingomonadales</taxon>
        <taxon>Sphingomonadaceae</taxon>
        <taxon>Novosphingobium</taxon>
    </lineage>
</organism>
<dbReference type="PATRIC" id="fig|48936.3.peg.2715"/>
<dbReference type="EMBL" id="JRVC01000013">
    <property type="protein sequence ID" value="KHS45113.1"/>
    <property type="molecule type" value="Genomic_DNA"/>
</dbReference>
<accession>A0A0B9A730</accession>
<keyword evidence="2" id="KW-1185">Reference proteome</keyword>
<sequence length="73" mass="7518">MATPRDKFRIFAIAALVGLVSACGPGEDEKPGGVSRDDAKALDAAAEMLDARAQPALPEATVPVQEAPMPSAR</sequence>
<dbReference type="Proteomes" id="UP000031338">
    <property type="component" value="Unassembled WGS sequence"/>
</dbReference>
<comment type="caution">
    <text evidence="1">The sequence shown here is derived from an EMBL/GenBank/DDBJ whole genome shotgun (WGS) entry which is preliminary data.</text>
</comment>
<gene>
    <name evidence="1" type="ORF">NJ75_02702</name>
</gene>
<dbReference type="AlphaFoldDB" id="A0A0B9A730"/>
<evidence type="ECO:0000313" key="2">
    <source>
        <dbReference type="Proteomes" id="UP000031338"/>
    </source>
</evidence>
<evidence type="ECO:0008006" key="3">
    <source>
        <dbReference type="Google" id="ProtNLM"/>
    </source>
</evidence>
<dbReference type="PROSITE" id="PS51257">
    <property type="entry name" value="PROKAR_LIPOPROTEIN"/>
    <property type="match status" value="1"/>
</dbReference>
<evidence type="ECO:0000313" key="1">
    <source>
        <dbReference type="EMBL" id="KHS45113.1"/>
    </source>
</evidence>
<dbReference type="RefSeq" id="WP_039335331.1">
    <property type="nucleotide sequence ID" value="NZ_JRVC01000013.1"/>
</dbReference>